<gene>
    <name evidence="1" type="ORF">Rhe02_33730</name>
</gene>
<organism evidence="1 2">
    <name type="scientific">Rhizocola hellebori</name>
    <dbReference type="NCBI Taxonomy" id="1392758"/>
    <lineage>
        <taxon>Bacteria</taxon>
        <taxon>Bacillati</taxon>
        <taxon>Actinomycetota</taxon>
        <taxon>Actinomycetes</taxon>
        <taxon>Micromonosporales</taxon>
        <taxon>Micromonosporaceae</taxon>
        <taxon>Rhizocola</taxon>
    </lineage>
</organism>
<dbReference type="Proteomes" id="UP000612899">
    <property type="component" value="Unassembled WGS sequence"/>
</dbReference>
<keyword evidence="2" id="KW-1185">Reference proteome</keyword>
<accession>A0A8J3VGS5</accession>
<dbReference type="EMBL" id="BONY01000018">
    <property type="protein sequence ID" value="GIH05306.1"/>
    <property type="molecule type" value="Genomic_DNA"/>
</dbReference>
<protein>
    <submittedName>
        <fullName evidence="1">Uncharacterized protein</fullName>
    </submittedName>
</protein>
<comment type="caution">
    <text evidence="1">The sequence shown here is derived from an EMBL/GenBank/DDBJ whole genome shotgun (WGS) entry which is preliminary data.</text>
</comment>
<evidence type="ECO:0000313" key="1">
    <source>
        <dbReference type="EMBL" id="GIH05306.1"/>
    </source>
</evidence>
<sequence length="80" mass="8904">MAAFAAPRLRQPDLVEQAMADQAIALIETVDTETSNIDTLATTLDTLYRGPFPMPKHRHNVLPYPNLPGAHGWDGARWSY</sequence>
<reference evidence="1" key="1">
    <citation type="submission" date="2021-01" db="EMBL/GenBank/DDBJ databases">
        <title>Whole genome shotgun sequence of Rhizocola hellebori NBRC 109834.</title>
        <authorList>
            <person name="Komaki H."/>
            <person name="Tamura T."/>
        </authorList>
    </citation>
    <scope>NUCLEOTIDE SEQUENCE</scope>
    <source>
        <strain evidence="1">NBRC 109834</strain>
    </source>
</reference>
<dbReference type="AlphaFoldDB" id="A0A8J3VGS5"/>
<dbReference type="RefSeq" id="WP_203909164.1">
    <property type="nucleotide sequence ID" value="NZ_BONY01000018.1"/>
</dbReference>
<proteinExistence type="predicted"/>
<name>A0A8J3VGS5_9ACTN</name>
<evidence type="ECO:0000313" key="2">
    <source>
        <dbReference type="Proteomes" id="UP000612899"/>
    </source>
</evidence>